<sequence>DLEGAIDIIEANPILTGIQLCSTYNTTIPFFAPIFGIQANQDEPPSPTQPTHHLFYLNNKYLWEWKNEIQSYTKLLTGPSTSQLFQYLPDQNTEPLSPHTIQENEI</sequence>
<dbReference type="Proteomes" id="UP001374535">
    <property type="component" value="Chromosome 2"/>
</dbReference>
<reference evidence="1 2" key="1">
    <citation type="journal article" date="2023" name="Life. Sci Alliance">
        <title>Evolutionary insights into 3D genome organization and epigenetic landscape of Vigna mungo.</title>
        <authorList>
            <person name="Junaid A."/>
            <person name="Singh B."/>
            <person name="Bhatia S."/>
        </authorList>
    </citation>
    <scope>NUCLEOTIDE SEQUENCE [LARGE SCALE GENOMIC DNA]</scope>
    <source>
        <strain evidence="1">Urdbean</strain>
    </source>
</reference>
<proteinExistence type="predicted"/>
<keyword evidence="2" id="KW-1185">Reference proteome</keyword>
<protein>
    <submittedName>
        <fullName evidence="1">Uncharacterized protein</fullName>
    </submittedName>
</protein>
<evidence type="ECO:0000313" key="2">
    <source>
        <dbReference type="Proteomes" id="UP001374535"/>
    </source>
</evidence>
<name>A0AAQ3P1J2_VIGMU</name>
<dbReference type="AlphaFoldDB" id="A0AAQ3P1J2"/>
<gene>
    <name evidence="1" type="ORF">V8G54_007643</name>
</gene>
<accession>A0AAQ3P1J2</accession>
<dbReference type="EMBL" id="CP144699">
    <property type="protein sequence ID" value="WVZ20321.1"/>
    <property type="molecule type" value="Genomic_DNA"/>
</dbReference>
<feature type="non-terminal residue" evidence="1">
    <location>
        <position position="1"/>
    </location>
</feature>
<organism evidence="1 2">
    <name type="scientific">Vigna mungo</name>
    <name type="common">Black gram</name>
    <name type="synonym">Phaseolus mungo</name>
    <dbReference type="NCBI Taxonomy" id="3915"/>
    <lineage>
        <taxon>Eukaryota</taxon>
        <taxon>Viridiplantae</taxon>
        <taxon>Streptophyta</taxon>
        <taxon>Embryophyta</taxon>
        <taxon>Tracheophyta</taxon>
        <taxon>Spermatophyta</taxon>
        <taxon>Magnoliopsida</taxon>
        <taxon>eudicotyledons</taxon>
        <taxon>Gunneridae</taxon>
        <taxon>Pentapetalae</taxon>
        <taxon>rosids</taxon>
        <taxon>fabids</taxon>
        <taxon>Fabales</taxon>
        <taxon>Fabaceae</taxon>
        <taxon>Papilionoideae</taxon>
        <taxon>50 kb inversion clade</taxon>
        <taxon>NPAAA clade</taxon>
        <taxon>indigoferoid/millettioid clade</taxon>
        <taxon>Phaseoleae</taxon>
        <taxon>Vigna</taxon>
    </lineage>
</organism>
<evidence type="ECO:0000313" key="1">
    <source>
        <dbReference type="EMBL" id="WVZ20321.1"/>
    </source>
</evidence>